<dbReference type="AlphaFoldDB" id="A0A3B1AVG1"/>
<evidence type="ECO:0000313" key="1">
    <source>
        <dbReference type="EMBL" id="VAX02230.1"/>
    </source>
</evidence>
<protein>
    <submittedName>
        <fullName evidence="1">Uncharacterized protein</fullName>
    </submittedName>
</protein>
<dbReference type="EMBL" id="UOFU01000256">
    <property type="protein sequence ID" value="VAX02230.1"/>
    <property type="molecule type" value="Genomic_DNA"/>
</dbReference>
<gene>
    <name evidence="1" type="ORF">MNBD_GAMMA20-1380</name>
</gene>
<organism evidence="1">
    <name type="scientific">hydrothermal vent metagenome</name>
    <dbReference type="NCBI Taxonomy" id="652676"/>
    <lineage>
        <taxon>unclassified sequences</taxon>
        <taxon>metagenomes</taxon>
        <taxon>ecological metagenomes</taxon>
    </lineage>
</organism>
<dbReference type="SUPFAM" id="SSF56954">
    <property type="entry name" value="Outer membrane efflux proteins (OEP)"/>
    <property type="match status" value="1"/>
</dbReference>
<accession>A0A3B1AVG1</accession>
<name>A0A3B1AVG1_9ZZZZ</name>
<reference evidence="1" key="1">
    <citation type="submission" date="2018-06" db="EMBL/GenBank/DDBJ databases">
        <authorList>
            <person name="Zhirakovskaya E."/>
        </authorList>
    </citation>
    <scope>NUCLEOTIDE SEQUENCE</scope>
</reference>
<sequence>MTMTHRLSLFLLIALLPLSQGQAETVVLDFQQAVDRALEVDPRITEKERHVDLARAQLREVRGADGWSLNMNTFLGFAPKVRGGVFETTNADGTKSIGVAADAFDIDGLSPW</sequence>
<feature type="non-terminal residue" evidence="1">
    <location>
        <position position="112"/>
    </location>
</feature>
<proteinExistence type="predicted"/>